<sequence>MVEAKRLQEKTIDEQKLLEVFGLEKKIEDKKSMDKSVRKEKIVITEERKLPGLDFTKSSPGSRTKPVSKGASKAVKSTEEMKTEKGIIEKIRRRKITSEEKKLMVKVGVAALVIFSLGAYVSYSF</sequence>
<gene>
    <name evidence="3" type="ORF">Bca52824_069666</name>
</gene>
<protein>
    <submittedName>
        <fullName evidence="3">Uncharacterized protein</fullName>
    </submittedName>
</protein>
<keyword evidence="2" id="KW-0472">Membrane</keyword>
<dbReference type="Proteomes" id="UP000886595">
    <property type="component" value="Unassembled WGS sequence"/>
</dbReference>
<name>A0A8X7Q4Q8_BRACI</name>
<reference evidence="3 4" key="1">
    <citation type="submission" date="2020-02" db="EMBL/GenBank/DDBJ databases">
        <authorList>
            <person name="Ma Q."/>
            <person name="Huang Y."/>
            <person name="Song X."/>
            <person name="Pei D."/>
        </authorList>
    </citation>
    <scope>NUCLEOTIDE SEQUENCE [LARGE SCALE GENOMIC DNA]</scope>
    <source>
        <strain evidence="3">Sxm20200214</strain>
        <tissue evidence="3">Leaf</tissue>
    </source>
</reference>
<evidence type="ECO:0000256" key="1">
    <source>
        <dbReference type="SAM" id="MobiDB-lite"/>
    </source>
</evidence>
<evidence type="ECO:0000313" key="4">
    <source>
        <dbReference type="Proteomes" id="UP000886595"/>
    </source>
</evidence>
<feature type="transmembrane region" description="Helical" evidence="2">
    <location>
        <begin position="103"/>
        <end position="123"/>
    </location>
</feature>
<accession>A0A8X7Q4Q8</accession>
<comment type="caution">
    <text evidence="3">The sequence shown here is derived from an EMBL/GenBank/DDBJ whole genome shotgun (WGS) entry which is preliminary data.</text>
</comment>
<proteinExistence type="predicted"/>
<dbReference type="AlphaFoldDB" id="A0A8X7Q4Q8"/>
<organism evidence="3 4">
    <name type="scientific">Brassica carinata</name>
    <name type="common">Ethiopian mustard</name>
    <name type="synonym">Abyssinian cabbage</name>
    <dbReference type="NCBI Taxonomy" id="52824"/>
    <lineage>
        <taxon>Eukaryota</taxon>
        <taxon>Viridiplantae</taxon>
        <taxon>Streptophyta</taxon>
        <taxon>Embryophyta</taxon>
        <taxon>Tracheophyta</taxon>
        <taxon>Spermatophyta</taxon>
        <taxon>Magnoliopsida</taxon>
        <taxon>eudicotyledons</taxon>
        <taxon>Gunneridae</taxon>
        <taxon>Pentapetalae</taxon>
        <taxon>rosids</taxon>
        <taxon>malvids</taxon>
        <taxon>Brassicales</taxon>
        <taxon>Brassicaceae</taxon>
        <taxon>Brassiceae</taxon>
        <taxon>Brassica</taxon>
    </lineage>
</organism>
<feature type="region of interest" description="Disordered" evidence="1">
    <location>
        <begin position="53"/>
        <end position="78"/>
    </location>
</feature>
<keyword evidence="2" id="KW-0812">Transmembrane</keyword>
<evidence type="ECO:0000313" key="3">
    <source>
        <dbReference type="EMBL" id="KAG2262587.1"/>
    </source>
</evidence>
<evidence type="ECO:0000256" key="2">
    <source>
        <dbReference type="SAM" id="Phobius"/>
    </source>
</evidence>
<dbReference type="EMBL" id="JAAMPC010000014">
    <property type="protein sequence ID" value="KAG2262587.1"/>
    <property type="molecule type" value="Genomic_DNA"/>
</dbReference>
<keyword evidence="4" id="KW-1185">Reference proteome</keyword>
<keyword evidence="2" id="KW-1133">Transmembrane helix</keyword>